<feature type="domain" description="GH18" evidence="6">
    <location>
        <begin position="74"/>
        <end position="510"/>
    </location>
</feature>
<keyword evidence="4" id="KW-0624">Polysaccharide degradation</keyword>
<dbReference type="SUPFAM" id="SSF54556">
    <property type="entry name" value="Chitinase insertion domain"/>
    <property type="match status" value="1"/>
</dbReference>
<evidence type="ECO:0000313" key="8">
    <source>
        <dbReference type="Proteomes" id="UP000194350"/>
    </source>
</evidence>
<evidence type="ECO:0000256" key="3">
    <source>
        <dbReference type="ARBA" id="ARBA00023024"/>
    </source>
</evidence>
<dbReference type="PANTHER" id="PTHR11177">
    <property type="entry name" value="CHITINASE"/>
    <property type="match status" value="1"/>
</dbReference>
<dbReference type="SUPFAM" id="SSF51445">
    <property type="entry name" value="(Trans)glycosidases"/>
    <property type="match status" value="1"/>
</dbReference>
<dbReference type="OrthoDB" id="9775889at2"/>
<evidence type="ECO:0000256" key="1">
    <source>
        <dbReference type="ARBA" id="ARBA00000822"/>
    </source>
</evidence>
<dbReference type="Gene3D" id="3.10.50.10">
    <property type="match status" value="1"/>
</dbReference>
<proteinExistence type="predicted"/>
<dbReference type="GO" id="GO:0006032">
    <property type="term" value="P:chitin catabolic process"/>
    <property type="evidence" value="ECO:0007669"/>
    <property type="project" value="UniProtKB-KW"/>
</dbReference>
<evidence type="ECO:0000256" key="2">
    <source>
        <dbReference type="ARBA" id="ARBA00012729"/>
    </source>
</evidence>
<keyword evidence="3" id="KW-0146">Chitin degradation</keyword>
<dbReference type="GO" id="GO:0005576">
    <property type="term" value="C:extracellular region"/>
    <property type="evidence" value="ECO:0007669"/>
    <property type="project" value="TreeGrafter"/>
</dbReference>
<protein>
    <recommendedName>
        <fullName evidence="2">chitinase</fullName>
        <ecNumber evidence="2">3.2.1.14</ecNumber>
    </recommendedName>
</protein>
<dbReference type="SMART" id="SM00636">
    <property type="entry name" value="Glyco_18"/>
    <property type="match status" value="1"/>
</dbReference>
<dbReference type="STRING" id="351656.Xvie_03591"/>
<feature type="compositionally biased region" description="Polar residues" evidence="5">
    <location>
        <begin position="1"/>
        <end position="13"/>
    </location>
</feature>
<gene>
    <name evidence="7" type="ORF">Xvie_03591</name>
</gene>
<evidence type="ECO:0000313" key="7">
    <source>
        <dbReference type="EMBL" id="OTA14562.1"/>
    </source>
</evidence>
<accession>A0A1Y2S7C5</accession>
<dbReference type="InterPro" id="IPR001223">
    <property type="entry name" value="Glyco_hydro18_cat"/>
</dbReference>
<dbReference type="EMBL" id="MUBJ01000027">
    <property type="protein sequence ID" value="OTA14562.1"/>
    <property type="molecule type" value="Genomic_DNA"/>
</dbReference>
<dbReference type="InterPro" id="IPR050314">
    <property type="entry name" value="Glycosyl_Hydrlase_18"/>
</dbReference>
<dbReference type="EC" id="3.2.1.14" evidence="2"/>
<dbReference type="PROSITE" id="PS51910">
    <property type="entry name" value="GH18_2"/>
    <property type="match status" value="1"/>
</dbReference>
<dbReference type="InterPro" id="IPR011583">
    <property type="entry name" value="Chitinase_II/V-like_cat"/>
</dbReference>
<dbReference type="InterPro" id="IPR029070">
    <property type="entry name" value="Chitinase_insertion_sf"/>
</dbReference>
<sequence>MSSSKNTNLNNNPFVIIPDPGTETKPGEIWGAGATEKTYEVNEFDPSTADSDLSYTPGRIAKNLFNHYESVSGFEVFGYLSDWGTYDSRYGNAPGDTNVDYAKGGRGTDIMRLLDEGSPLPYFDRIVVGFAGIIGDEGLEEATINQAAIDFKIASDKDDLPNHKGEATFTDYWGDTGAYLNCGFPGWKETDFTPENAQGVLGALVKLREKYPDTPIGLSLGGWSMSQAFHFIAKESELRQRLAKSLKKIFDLFPMFTDLDLDWEYPNYKGEEHNSYDEEDPDNFAELIKEIRKELPDITISIATIAVPAGLEAANIPLLLEAGVDKLNVMTYDFFGTPWAETLGHHTALKLNPDKEETQNSVDKAVNYLVDELHIEPQKINIGYAGYTRNAQQASILSISPIYGRYTPRGNIALGSFESGSTEWPDLLRNYLDSNMDGINGFTVHTDEVAKAEFLYNEESRLFMSLDTPYSVKEKAKYVKEKGLGGMFIWMIDHDNGLLTNAAREGLGAATVGTPRIDMAPLCLSAAEKAKNKTK</sequence>
<dbReference type="AlphaFoldDB" id="A0A1Y2S7C5"/>
<dbReference type="PANTHER" id="PTHR11177:SF317">
    <property type="entry name" value="CHITINASE 12-RELATED"/>
    <property type="match status" value="1"/>
</dbReference>
<dbReference type="RefSeq" id="WP_086110495.1">
    <property type="nucleotide sequence ID" value="NZ_CAWNGD010000070.1"/>
</dbReference>
<dbReference type="Gene3D" id="3.20.20.80">
    <property type="entry name" value="Glycosidases"/>
    <property type="match status" value="1"/>
</dbReference>
<dbReference type="GO" id="GO:0008843">
    <property type="term" value="F:endochitinase activity"/>
    <property type="evidence" value="ECO:0007669"/>
    <property type="project" value="UniProtKB-EC"/>
</dbReference>
<dbReference type="GO" id="GO:0000272">
    <property type="term" value="P:polysaccharide catabolic process"/>
    <property type="evidence" value="ECO:0007669"/>
    <property type="project" value="UniProtKB-KW"/>
</dbReference>
<feature type="region of interest" description="Disordered" evidence="5">
    <location>
        <begin position="1"/>
        <end position="22"/>
    </location>
</feature>
<comment type="caution">
    <text evidence="7">The sequence shown here is derived from an EMBL/GenBank/DDBJ whole genome shotgun (WGS) entry which is preliminary data.</text>
</comment>
<comment type="catalytic activity">
    <reaction evidence="1">
        <text>Random endo-hydrolysis of N-acetyl-beta-D-glucosaminide (1-&gt;4)-beta-linkages in chitin and chitodextrins.</text>
        <dbReference type="EC" id="3.2.1.14"/>
    </reaction>
</comment>
<organism evidence="7 8">
    <name type="scientific">Xenorhabdus vietnamensis</name>
    <dbReference type="NCBI Taxonomy" id="351656"/>
    <lineage>
        <taxon>Bacteria</taxon>
        <taxon>Pseudomonadati</taxon>
        <taxon>Pseudomonadota</taxon>
        <taxon>Gammaproteobacteria</taxon>
        <taxon>Enterobacterales</taxon>
        <taxon>Morganellaceae</taxon>
        <taxon>Xenorhabdus</taxon>
    </lineage>
</organism>
<dbReference type="Proteomes" id="UP000194350">
    <property type="component" value="Unassembled WGS sequence"/>
</dbReference>
<reference evidence="7 8" key="1">
    <citation type="submission" date="2016-10" db="EMBL/GenBank/DDBJ databases">
        <title>Systematic genetic and metabolomic analysis of Xenorhabdus and Photorhabdus spp., highlights the requirements for a dual symbiotic and pathogenic life style.</title>
        <authorList>
            <person name="Tobias N.J."/>
            <person name="Wolff H."/>
            <person name="Djahanschiri B."/>
            <person name="Pidot S.J."/>
            <person name="Stinear T.P."/>
            <person name="Ebersberger I."/>
            <person name="Bode H.B."/>
        </authorList>
    </citation>
    <scope>NUCLEOTIDE SEQUENCE [LARGE SCALE GENOMIC DNA]</scope>
    <source>
        <strain evidence="7 8">DSM 22392</strain>
    </source>
</reference>
<evidence type="ECO:0000259" key="6">
    <source>
        <dbReference type="PROSITE" id="PS51910"/>
    </source>
</evidence>
<evidence type="ECO:0000256" key="5">
    <source>
        <dbReference type="SAM" id="MobiDB-lite"/>
    </source>
</evidence>
<keyword evidence="4" id="KW-0119">Carbohydrate metabolism</keyword>
<evidence type="ECO:0000256" key="4">
    <source>
        <dbReference type="ARBA" id="ARBA00023326"/>
    </source>
</evidence>
<dbReference type="Pfam" id="PF00704">
    <property type="entry name" value="Glyco_hydro_18"/>
    <property type="match status" value="1"/>
</dbReference>
<dbReference type="InterPro" id="IPR017853">
    <property type="entry name" value="GH"/>
</dbReference>
<keyword evidence="8" id="KW-1185">Reference proteome</keyword>
<dbReference type="GO" id="GO:0008061">
    <property type="term" value="F:chitin binding"/>
    <property type="evidence" value="ECO:0007669"/>
    <property type="project" value="InterPro"/>
</dbReference>
<name>A0A1Y2S7C5_9GAMM</name>